<dbReference type="Gene3D" id="1.10.150.50">
    <property type="entry name" value="Transcription Factor, Ets-1"/>
    <property type="match status" value="1"/>
</dbReference>
<feature type="region of interest" description="Disordered" evidence="4">
    <location>
        <begin position="468"/>
        <end position="553"/>
    </location>
</feature>
<dbReference type="SMART" id="SM00258">
    <property type="entry name" value="SAND"/>
    <property type="match status" value="1"/>
</dbReference>
<dbReference type="InterPro" id="IPR000770">
    <property type="entry name" value="SAND_dom"/>
</dbReference>
<feature type="compositionally biased region" description="Polar residues" evidence="4">
    <location>
        <begin position="180"/>
        <end position="206"/>
    </location>
</feature>
<feature type="compositionally biased region" description="Basic and acidic residues" evidence="4">
    <location>
        <begin position="115"/>
        <end position="128"/>
    </location>
</feature>
<dbReference type="GO" id="GO:0003677">
    <property type="term" value="F:DNA binding"/>
    <property type="evidence" value="ECO:0007669"/>
    <property type="project" value="UniProtKB-KW"/>
</dbReference>
<feature type="compositionally biased region" description="Polar residues" evidence="4">
    <location>
        <begin position="725"/>
        <end position="735"/>
    </location>
</feature>
<dbReference type="SMART" id="SM00454">
    <property type="entry name" value="SAM"/>
    <property type="match status" value="1"/>
</dbReference>
<dbReference type="InterPro" id="IPR001660">
    <property type="entry name" value="SAM"/>
</dbReference>
<evidence type="ECO:0000256" key="3">
    <source>
        <dbReference type="ARBA" id="ARBA00023242"/>
    </source>
</evidence>
<dbReference type="InterPro" id="IPR010919">
    <property type="entry name" value="SAND-like_dom_sf"/>
</dbReference>
<feature type="region of interest" description="Disordered" evidence="4">
    <location>
        <begin position="1"/>
        <end position="27"/>
    </location>
</feature>
<keyword evidence="2" id="KW-0804">Transcription</keyword>
<feature type="compositionally biased region" description="Polar residues" evidence="4">
    <location>
        <begin position="44"/>
        <end position="54"/>
    </location>
</feature>
<feature type="compositionally biased region" description="Polar residues" evidence="4">
    <location>
        <begin position="83"/>
        <end position="100"/>
    </location>
</feature>
<dbReference type="PROSITE" id="PS50864">
    <property type="entry name" value="SAND"/>
    <property type="match status" value="1"/>
</dbReference>
<organism evidence="7">
    <name type="scientific">Phallusia mammillata</name>
    <dbReference type="NCBI Taxonomy" id="59560"/>
    <lineage>
        <taxon>Eukaryota</taxon>
        <taxon>Metazoa</taxon>
        <taxon>Chordata</taxon>
        <taxon>Tunicata</taxon>
        <taxon>Ascidiacea</taxon>
        <taxon>Phlebobranchia</taxon>
        <taxon>Ascidiidae</taxon>
        <taxon>Phallusia</taxon>
    </lineage>
</organism>
<dbReference type="PROSITE" id="PS50105">
    <property type="entry name" value="SAM_DOMAIN"/>
    <property type="match status" value="1"/>
</dbReference>
<evidence type="ECO:0000259" key="6">
    <source>
        <dbReference type="PROSITE" id="PS50864"/>
    </source>
</evidence>
<dbReference type="PANTHER" id="PTHR10417:SF15">
    <property type="entry name" value="STERILE ALPHA MOTIF DOMAIN-CONTAINING 11"/>
    <property type="match status" value="1"/>
</dbReference>
<dbReference type="EMBL" id="LR786440">
    <property type="protein sequence ID" value="CAB3260928.1"/>
    <property type="molecule type" value="mRNA"/>
</dbReference>
<evidence type="ECO:0000313" key="7">
    <source>
        <dbReference type="EMBL" id="CAB3260928.1"/>
    </source>
</evidence>
<feature type="domain" description="SAM" evidence="5">
    <location>
        <begin position="885"/>
        <end position="930"/>
    </location>
</feature>
<feature type="compositionally biased region" description="Polar residues" evidence="4">
    <location>
        <begin position="515"/>
        <end position="534"/>
    </location>
</feature>
<dbReference type="PANTHER" id="PTHR10417">
    <property type="entry name" value="GLUCOCORTICOID MODULATORY ELEMENT-BINDING PROTEIN"/>
    <property type="match status" value="1"/>
</dbReference>
<dbReference type="Gene3D" id="3.10.390.10">
    <property type="entry name" value="SAND domain-like"/>
    <property type="match status" value="1"/>
</dbReference>
<gene>
    <name evidence="7" type="primary">LOC100176298</name>
</gene>
<dbReference type="InterPro" id="IPR013761">
    <property type="entry name" value="SAM/pointed_sf"/>
</dbReference>
<feature type="region of interest" description="Disordered" evidence="4">
    <location>
        <begin position="180"/>
        <end position="208"/>
    </location>
</feature>
<feature type="domain" description="SAND" evidence="6">
    <location>
        <begin position="293"/>
        <end position="373"/>
    </location>
</feature>
<dbReference type="GO" id="GO:0046872">
    <property type="term" value="F:metal ion binding"/>
    <property type="evidence" value="ECO:0007669"/>
    <property type="project" value="UniProtKB-KW"/>
</dbReference>
<feature type="region of interest" description="Disordered" evidence="4">
    <location>
        <begin position="41"/>
        <end position="61"/>
    </location>
</feature>
<accession>A0A6F9DFX0</accession>
<reference evidence="7" key="1">
    <citation type="submission" date="2020-04" db="EMBL/GenBank/DDBJ databases">
        <authorList>
            <person name="Neveu A P."/>
        </authorList>
    </citation>
    <scope>NUCLEOTIDE SEQUENCE</scope>
    <source>
        <tissue evidence="7">Whole embryo</tissue>
    </source>
</reference>
<keyword evidence="3" id="KW-0539">Nucleus</keyword>
<feature type="region of interest" description="Disordered" evidence="4">
    <location>
        <begin position="593"/>
        <end position="616"/>
    </location>
</feature>
<dbReference type="SUPFAM" id="SSF47769">
    <property type="entry name" value="SAM/Pointed domain"/>
    <property type="match status" value="1"/>
</dbReference>
<evidence type="ECO:0000256" key="1">
    <source>
        <dbReference type="ARBA" id="ARBA00023015"/>
    </source>
</evidence>
<evidence type="ECO:0000256" key="2">
    <source>
        <dbReference type="ARBA" id="ARBA00023163"/>
    </source>
</evidence>
<dbReference type="Pfam" id="PF00536">
    <property type="entry name" value="SAM_1"/>
    <property type="match status" value="1"/>
</dbReference>
<keyword evidence="1" id="KW-0805">Transcription regulation</keyword>
<feature type="region of interest" description="Disordered" evidence="4">
    <location>
        <begin position="74"/>
        <end position="128"/>
    </location>
</feature>
<evidence type="ECO:0000256" key="4">
    <source>
        <dbReference type="SAM" id="MobiDB-lite"/>
    </source>
</evidence>
<feature type="compositionally biased region" description="Polar residues" evidence="4">
    <location>
        <begin position="768"/>
        <end position="777"/>
    </location>
</feature>
<sequence length="989" mass="109835">MRGDKRKTSKSSTDSRQGRNQNVEKTTVYHIDTTLSIDNDLKETTGSIGQNRSCKQVGDKGFKSTDLRLNVAKHQNDAEPSEKNANGCNPTKPLVSNNMQVDEPDGATTNNETISHGDDKDELQKENEDCSVKSNSHQNVASNFYSSLNLLATRAFINVKLEPVEVSVAERCGKDYMSSLENRTSTAGSNTSVSLYQRRSESQSPVSHDHDLQYLQSHAELSPQTFAEQLRHNDSASMVVCRSLPGKTSNQGLDSTNTSGAGRTNGSSLHHFVTRYTIEKPDESSRLGLDICLENDSSNEAIMEVECGGNKGLLYVTKLCQGSKGQSILFNDEWLTPNEFQFISGRETAKDWKRSIRHCGKSLKTLMTKGVLQVHPPVCECDYCKGQASGKTENTKPGVGLQNDTSLCADDMNDQPLSLVRNDASATQSLKQGREGGLNSIISQLHNKRANIGVDAVSPGAMESLDLRVSSSTNGSGNRKRRNDSSHNDYASDVDEDHSVSSSKKYLSDADENYRNQSYDQNSGNTQRQRTQPNPRWENERSADPQNTFNQWLNTENGFRPFHRPGFGYSEYALYDAMKRAVASVAAQPNGYCTQPPPMTTRHTGGGKKQPMMELTSPRNKNLDRKMSDVYSDWDYPKPIPQNMEPLNGNNMFNDVPFHNRVDLRTKIPRSTPDHNNNWFNIPSSHFQSENKMSFCDSASKRYGLKSDKRGKIGRSPSSHKTRSKVGNNRQSSNQKMVNLHNHAIPMMSLTFKNKRINKKSDSEKVTRSCQRSTDSSPPALASNAFHTSNDKHEATFLKPSDVSRRLSSSAPPSQVYAEAGNTTFSSAKQAKHFDFHNGAKHSSSALSPTPSQSVFGDLVQGECNNSDATPWQELSAALDEMGAWTVETVCQFLDEIGCGQYEQVFKDNKIDGDALPLLVERHLVDKMGLKLGHALKVIARVHRRLGTHLSLVTNQHCPITWPHGFYGSHEMCKQFEQSKSETNEDCTP</sequence>
<feature type="compositionally biased region" description="Polar residues" evidence="4">
    <location>
        <begin position="544"/>
        <end position="553"/>
    </location>
</feature>
<feature type="region of interest" description="Disordered" evidence="4">
    <location>
        <begin position="706"/>
        <end position="735"/>
    </location>
</feature>
<feature type="region of interest" description="Disordered" evidence="4">
    <location>
        <begin position="752"/>
        <end position="792"/>
    </location>
</feature>
<protein>
    <submittedName>
        <fullName evidence="7">Uncharacterized protein LOC100176298</fullName>
    </submittedName>
</protein>
<name>A0A6F9DFX0_9ASCI</name>
<dbReference type="SUPFAM" id="SSF63763">
    <property type="entry name" value="SAND domain-like"/>
    <property type="match status" value="1"/>
</dbReference>
<dbReference type="Pfam" id="PF01342">
    <property type="entry name" value="SAND"/>
    <property type="match status" value="1"/>
</dbReference>
<dbReference type="AlphaFoldDB" id="A0A6F9DFX0"/>
<proteinExistence type="evidence at transcript level"/>
<evidence type="ECO:0000259" key="5">
    <source>
        <dbReference type="PROSITE" id="PS50105"/>
    </source>
</evidence>